<keyword evidence="3" id="KW-1185">Reference proteome</keyword>
<proteinExistence type="predicted"/>
<reference evidence="2 3" key="1">
    <citation type="journal article" date="2019" name="Commun. Biol.">
        <title>The bagworm genome reveals a unique fibroin gene that provides high tensile strength.</title>
        <authorList>
            <person name="Kono N."/>
            <person name="Nakamura H."/>
            <person name="Ohtoshi R."/>
            <person name="Tomita M."/>
            <person name="Numata K."/>
            <person name="Arakawa K."/>
        </authorList>
    </citation>
    <scope>NUCLEOTIDE SEQUENCE [LARGE SCALE GENOMIC DNA]</scope>
</reference>
<evidence type="ECO:0000313" key="3">
    <source>
        <dbReference type="Proteomes" id="UP000299102"/>
    </source>
</evidence>
<accession>A0A4C1WXX3</accession>
<comment type="caution">
    <text evidence="2">The sequence shown here is derived from an EMBL/GenBank/DDBJ whole genome shotgun (WGS) entry which is preliminary data.</text>
</comment>
<sequence length="150" mass="16322">MTTRGAGAGRYAVRAGDGPQQKQRRGAGGTLERARGSRPTARCLLTRFTDNATTKVIALSEGQTSLQATRVCSHRRPWTIVTQSQYTAGLLEIGYLMERGLTEGMGDVRLLLESRNSQVRYCGTCGLGAIIRDDVAVEIFINIRKGSECN</sequence>
<dbReference type="AlphaFoldDB" id="A0A4C1WXX3"/>
<dbReference type="Proteomes" id="UP000299102">
    <property type="component" value="Unassembled WGS sequence"/>
</dbReference>
<evidence type="ECO:0000313" key="2">
    <source>
        <dbReference type="EMBL" id="GBP54999.1"/>
    </source>
</evidence>
<gene>
    <name evidence="2" type="ORF">EVAR_34474_1</name>
</gene>
<dbReference type="EMBL" id="BGZK01000659">
    <property type="protein sequence ID" value="GBP54999.1"/>
    <property type="molecule type" value="Genomic_DNA"/>
</dbReference>
<name>A0A4C1WXX3_EUMVA</name>
<evidence type="ECO:0000256" key="1">
    <source>
        <dbReference type="SAM" id="MobiDB-lite"/>
    </source>
</evidence>
<feature type="region of interest" description="Disordered" evidence="1">
    <location>
        <begin position="1"/>
        <end position="36"/>
    </location>
</feature>
<protein>
    <submittedName>
        <fullName evidence="2">Uncharacterized protein</fullName>
    </submittedName>
</protein>
<organism evidence="2 3">
    <name type="scientific">Eumeta variegata</name>
    <name type="common">Bagworm moth</name>
    <name type="synonym">Eumeta japonica</name>
    <dbReference type="NCBI Taxonomy" id="151549"/>
    <lineage>
        <taxon>Eukaryota</taxon>
        <taxon>Metazoa</taxon>
        <taxon>Ecdysozoa</taxon>
        <taxon>Arthropoda</taxon>
        <taxon>Hexapoda</taxon>
        <taxon>Insecta</taxon>
        <taxon>Pterygota</taxon>
        <taxon>Neoptera</taxon>
        <taxon>Endopterygota</taxon>
        <taxon>Lepidoptera</taxon>
        <taxon>Glossata</taxon>
        <taxon>Ditrysia</taxon>
        <taxon>Tineoidea</taxon>
        <taxon>Psychidae</taxon>
        <taxon>Oiketicinae</taxon>
        <taxon>Eumeta</taxon>
    </lineage>
</organism>